<accession>A0A8H6SRN7</accession>
<comment type="subcellular location">
    <subcellularLocation>
        <location evidence="1">Nucleus</location>
    </subcellularLocation>
</comment>
<gene>
    <name evidence="5" type="ORF">MIND_00609200</name>
</gene>
<dbReference type="PANTHER" id="PTHR31001">
    <property type="entry name" value="UNCHARACTERIZED TRANSCRIPTIONAL REGULATORY PROTEIN"/>
    <property type="match status" value="1"/>
</dbReference>
<dbReference type="PROSITE" id="PS50048">
    <property type="entry name" value="ZN2_CY6_FUNGAL_2"/>
    <property type="match status" value="1"/>
</dbReference>
<dbReference type="CDD" id="cd00067">
    <property type="entry name" value="GAL4"/>
    <property type="match status" value="1"/>
</dbReference>
<dbReference type="Proteomes" id="UP000636479">
    <property type="component" value="Unassembled WGS sequence"/>
</dbReference>
<reference evidence="5" key="1">
    <citation type="submission" date="2020-05" db="EMBL/GenBank/DDBJ databases">
        <title>Mycena genomes resolve the evolution of fungal bioluminescence.</title>
        <authorList>
            <person name="Tsai I.J."/>
        </authorList>
    </citation>
    <scope>NUCLEOTIDE SEQUENCE</scope>
    <source>
        <strain evidence="5">171206Taipei</strain>
    </source>
</reference>
<evidence type="ECO:0000256" key="2">
    <source>
        <dbReference type="ARBA" id="ARBA00022723"/>
    </source>
</evidence>
<evidence type="ECO:0000256" key="3">
    <source>
        <dbReference type="ARBA" id="ARBA00023242"/>
    </source>
</evidence>
<dbReference type="InterPro" id="IPR050613">
    <property type="entry name" value="Sec_Metabolite_Reg"/>
</dbReference>
<dbReference type="SUPFAM" id="SSF57701">
    <property type="entry name" value="Zn2/Cys6 DNA-binding domain"/>
    <property type="match status" value="1"/>
</dbReference>
<dbReference type="OrthoDB" id="3364175at2759"/>
<keyword evidence="2" id="KW-0479">Metal-binding</keyword>
<protein>
    <submittedName>
        <fullName evidence="5">Zn(2)-C6 fungal-type domain-containing protein</fullName>
    </submittedName>
</protein>
<sequence length="706" mass="77853">MVTKESRRNNVTLLAGRKACAECYRLKLKCDRKVPCESCIRRGCDSLCPNGVLVSVGRGKRSVKSDAPILTEYISRMSERLLQLEAALEAHGATKETIVAHRLAEHDINLLSLPDKMGAMSVNADGDAVYFGSTGGPEALLALRRPATFPASADFPQMEPASEFGCFSSAKLSYTSKSAYSDAALPPTLEDLYSSLPCQERAQTLCQLYYQHGCWFVMGLRQDEVVELFAAIYSDNQVITQDHLACAFFILTIGVLLDLDLSPNDSTADFYFEMACEAMSLSHNSDTGDKPFQVSRIQALLLLAIVYSHGGKQFSTERAWAVVSMADSGAKTLGLHLATTYAKMERQKAYRLQALYWDIYSLESACCLTLGRPPTTLSTDITCPQPEDIPEEGQPFVKIQPGFCVARWRHTTEVVVPILEAFLPVNGKPSYKRLFEIDHQLRKYYVHSPFLSYPLPTPTTAKANTRGQNASAFMQKYLVPMFCKITLMHLHNAYFVQLLQDKPDDPINHPLLPSFMAAYRGAAEAIKEASDYVASCPELFSRWWIVWKDLFTAAVIVGNVATNYPTCRMVFNAIDVLLKAVELLEFGALSSQRAKDGLPLLRSLREKALSIHAQVSQSPSSYFVPGSGKPNCTVELEIFAGHTRVVANNGLIDRLEEEVASRRGKMAARGHLVGEAVVGLSWLSTPSTALSGLGTLEEASYESLPV</sequence>
<dbReference type="RefSeq" id="XP_037220767.1">
    <property type="nucleotide sequence ID" value="XM_037362846.1"/>
</dbReference>
<dbReference type="EMBL" id="JACAZF010000005">
    <property type="protein sequence ID" value="KAF7303795.1"/>
    <property type="molecule type" value="Genomic_DNA"/>
</dbReference>
<evidence type="ECO:0000256" key="1">
    <source>
        <dbReference type="ARBA" id="ARBA00004123"/>
    </source>
</evidence>
<keyword evidence="6" id="KW-1185">Reference proteome</keyword>
<dbReference type="GO" id="GO:0005634">
    <property type="term" value="C:nucleus"/>
    <property type="evidence" value="ECO:0007669"/>
    <property type="project" value="UniProtKB-SubCell"/>
</dbReference>
<dbReference type="PANTHER" id="PTHR31001:SF56">
    <property type="entry name" value="ZN(2)-C6 FUNGAL-TYPE DOMAIN-CONTAINING PROTEIN"/>
    <property type="match status" value="1"/>
</dbReference>
<dbReference type="GO" id="GO:0000981">
    <property type="term" value="F:DNA-binding transcription factor activity, RNA polymerase II-specific"/>
    <property type="evidence" value="ECO:0007669"/>
    <property type="project" value="InterPro"/>
</dbReference>
<evidence type="ECO:0000259" key="4">
    <source>
        <dbReference type="PROSITE" id="PS50048"/>
    </source>
</evidence>
<organism evidence="5 6">
    <name type="scientific">Mycena indigotica</name>
    <dbReference type="NCBI Taxonomy" id="2126181"/>
    <lineage>
        <taxon>Eukaryota</taxon>
        <taxon>Fungi</taxon>
        <taxon>Dikarya</taxon>
        <taxon>Basidiomycota</taxon>
        <taxon>Agaricomycotina</taxon>
        <taxon>Agaricomycetes</taxon>
        <taxon>Agaricomycetidae</taxon>
        <taxon>Agaricales</taxon>
        <taxon>Marasmiineae</taxon>
        <taxon>Mycenaceae</taxon>
        <taxon>Mycena</taxon>
    </lineage>
</organism>
<dbReference type="Gene3D" id="4.10.240.10">
    <property type="entry name" value="Zn(2)-C6 fungal-type DNA-binding domain"/>
    <property type="match status" value="1"/>
</dbReference>
<feature type="domain" description="Zn(2)-C6 fungal-type" evidence="4">
    <location>
        <begin position="19"/>
        <end position="48"/>
    </location>
</feature>
<dbReference type="InterPro" id="IPR036864">
    <property type="entry name" value="Zn2-C6_fun-type_DNA-bd_sf"/>
</dbReference>
<evidence type="ECO:0000313" key="6">
    <source>
        <dbReference type="Proteomes" id="UP000636479"/>
    </source>
</evidence>
<evidence type="ECO:0000313" key="5">
    <source>
        <dbReference type="EMBL" id="KAF7303795.1"/>
    </source>
</evidence>
<proteinExistence type="predicted"/>
<name>A0A8H6SRN7_9AGAR</name>
<dbReference type="GO" id="GO:0006351">
    <property type="term" value="P:DNA-templated transcription"/>
    <property type="evidence" value="ECO:0007669"/>
    <property type="project" value="InterPro"/>
</dbReference>
<dbReference type="GO" id="GO:0008270">
    <property type="term" value="F:zinc ion binding"/>
    <property type="evidence" value="ECO:0007669"/>
    <property type="project" value="InterPro"/>
</dbReference>
<dbReference type="AlphaFoldDB" id="A0A8H6SRN7"/>
<dbReference type="InterPro" id="IPR001138">
    <property type="entry name" value="Zn2Cys6_DnaBD"/>
</dbReference>
<dbReference type="InterPro" id="IPR007219">
    <property type="entry name" value="XnlR_reg_dom"/>
</dbReference>
<dbReference type="GO" id="GO:0003677">
    <property type="term" value="F:DNA binding"/>
    <property type="evidence" value="ECO:0007669"/>
    <property type="project" value="InterPro"/>
</dbReference>
<dbReference type="Pfam" id="PF04082">
    <property type="entry name" value="Fungal_trans"/>
    <property type="match status" value="1"/>
</dbReference>
<dbReference type="GeneID" id="59345362"/>
<comment type="caution">
    <text evidence="5">The sequence shown here is derived from an EMBL/GenBank/DDBJ whole genome shotgun (WGS) entry which is preliminary data.</text>
</comment>
<dbReference type="CDD" id="cd12148">
    <property type="entry name" value="fungal_TF_MHR"/>
    <property type="match status" value="1"/>
</dbReference>
<keyword evidence="3" id="KW-0539">Nucleus</keyword>
<dbReference type="SMART" id="SM00906">
    <property type="entry name" value="Fungal_trans"/>
    <property type="match status" value="1"/>
</dbReference>